<keyword evidence="3" id="KW-0813">Transport</keyword>
<feature type="transmembrane region" description="Helical" evidence="8">
    <location>
        <begin position="157"/>
        <end position="181"/>
    </location>
</feature>
<dbReference type="STRING" id="71999.KPaMU14_11090"/>
<proteinExistence type="inferred from homology"/>
<dbReference type="GO" id="GO:0022857">
    <property type="term" value="F:transmembrane transporter activity"/>
    <property type="evidence" value="ECO:0007669"/>
    <property type="project" value="InterPro"/>
</dbReference>
<feature type="transmembrane region" description="Helical" evidence="8">
    <location>
        <begin position="312"/>
        <end position="333"/>
    </location>
</feature>
<keyword evidence="6 8" id="KW-1133">Transmembrane helix</keyword>
<evidence type="ECO:0008006" key="11">
    <source>
        <dbReference type="Google" id="ProtNLM"/>
    </source>
</evidence>
<reference evidence="9 10" key="1">
    <citation type="journal article" date="2014" name="Genome Announc.">
        <title>Draft Genome Sequence of Kocuria palustris PEL.</title>
        <authorList>
            <person name="Sharma G."/>
            <person name="Khatri I."/>
            <person name="Subramanian S."/>
        </authorList>
    </citation>
    <scope>NUCLEOTIDE SEQUENCE [LARGE SCALE GENOMIC DNA]</scope>
    <source>
        <strain evidence="9 10">PEL</strain>
    </source>
</reference>
<comment type="subcellular location">
    <subcellularLocation>
        <location evidence="1">Cell membrane</location>
        <topology evidence="1">Multi-pass membrane protein</topology>
    </subcellularLocation>
</comment>
<dbReference type="GO" id="GO:0005886">
    <property type="term" value="C:plasma membrane"/>
    <property type="evidence" value="ECO:0007669"/>
    <property type="project" value="UniProtKB-SubCell"/>
</dbReference>
<feature type="transmembrane region" description="Helical" evidence="8">
    <location>
        <begin position="202"/>
        <end position="223"/>
    </location>
</feature>
<dbReference type="Gene3D" id="1.10.3470.10">
    <property type="entry name" value="ABC transporter involved in vitamin B12 uptake, BtuC"/>
    <property type="match status" value="1"/>
</dbReference>
<sequence>MRRRESRRTGRLIAIMYLAVLIMLAVRVLLGGYTVTIPDFFRILGGERIPGATFIVMQDKLPRALLGAGVGICFGFAGALFRRVLRNPLASPDILGISQGAAAGAVMGMAFLGMRGASMIVTALLGAFAAAALIALVSTSLGGRGGGGAVGIVGERFLLAGIGIAALGGAVVSFVMARLSLQSAQDAATWTTGSLNLATWDRILVVAIVLAVGIPAALALHRAMEPAELGSELASALGARPALTSAAALGLGVLLAAVATATSGPLAFVALLSTPIAAALHRGRVSLLVSGAVGALIVVAADMIGAEAFGDARLPAGVITGAVGAPVMLWLLVQQRRGARS</sequence>
<comment type="similarity">
    <text evidence="2">Belongs to the binding-protein-dependent transport system permease family. FecCD subfamily.</text>
</comment>
<evidence type="ECO:0000256" key="6">
    <source>
        <dbReference type="ARBA" id="ARBA00022989"/>
    </source>
</evidence>
<dbReference type="Proteomes" id="UP000009877">
    <property type="component" value="Unassembled WGS sequence"/>
</dbReference>
<evidence type="ECO:0000256" key="8">
    <source>
        <dbReference type="SAM" id="Phobius"/>
    </source>
</evidence>
<keyword evidence="4" id="KW-1003">Cell membrane</keyword>
<evidence type="ECO:0000256" key="5">
    <source>
        <dbReference type="ARBA" id="ARBA00022692"/>
    </source>
</evidence>
<evidence type="ECO:0000256" key="1">
    <source>
        <dbReference type="ARBA" id="ARBA00004651"/>
    </source>
</evidence>
<feature type="transmembrane region" description="Helical" evidence="8">
    <location>
        <begin position="119"/>
        <end position="137"/>
    </location>
</feature>
<dbReference type="PANTHER" id="PTHR30472:SF24">
    <property type="entry name" value="FERRIC ENTEROBACTIN TRANSPORT SYSTEM PERMEASE PROTEIN FEPG"/>
    <property type="match status" value="1"/>
</dbReference>
<feature type="transmembrane region" description="Helical" evidence="8">
    <location>
        <begin position="243"/>
        <end position="273"/>
    </location>
</feature>
<dbReference type="InterPro" id="IPR037294">
    <property type="entry name" value="ABC_BtuC-like"/>
</dbReference>
<protein>
    <recommendedName>
        <fullName evidence="11">Iron ABC transporter permease</fullName>
    </recommendedName>
</protein>
<evidence type="ECO:0000313" key="10">
    <source>
        <dbReference type="Proteomes" id="UP000009877"/>
    </source>
</evidence>
<name>M2YFW4_9MICC</name>
<feature type="transmembrane region" description="Helical" evidence="8">
    <location>
        <begin position="285"/>
        <end position="306"/>
    </location>
</feature>
<evidence type="ECO:0000256" key="3">
    <source>
        <dbReference type="ARBA" id="ARBA00022448"/>
    </source>
</evidence>
<feature type="transmembrane region" description="Helical" evidence="8">
    <location>
        <begin position="64"/>
        <end position="82"/>
    </location>
</feature>
<keyword evidence="5 8" id="KW-0812">Transmembrane</keyword>
<dbReference type="Pfam" id="PF01032">
    <property type="entry name" value="FecCD"/>
    <property type="match status" value="1"/>
</dbReference>
<dbReference type="GO" id="GO:0033214">
    <property type="term" value="P:siderophore-iron import into cell"/>
    <property type="evidence" value="ECO:0007669"/>
    <property type="project" value="TreeGrafter"/>
</dbReference>
<evidence type="ECO:0000256" key="4">
    <source>
        <dbReference type="ARBA" id="ARBA00022475"/>
    </source>
</evidence>
<evidence type="ECO:0000256" key="2">
    <source>
        <dbReference type="ARBA" id="ARBA00007935"/>
    </source>
</evidence>
<gene>
    <name evidence="9" type="ORF">C884_01917</name>
</gene>
<accession>M2YFW4</accession>
<keyword evidence="7 8" id="KW-0472">Membrane</keyword>
<feature type="transmembrane region" description="Helical" evidence="8">
    <location>
        <begin position="12"/>
        <end position="34"/>
    </location>
</feature>
<organism evidence="9 10">
    <name type="scientific">Kocuria palustris PEL</name>
    <dbReference type="NCBI Taxonomy" id="1236550"/>
    <lineage>
        <taxon>Bacteria</taxon>
        <taxon>Bacillati</taxon>
        <taxon>Actinomycetota</taxon>
        <taxon>Actinomycetes</taxon>
        <taxon>Micrococcales</taxon>
        <taxon>Micrococcaceae</taxon>
        <taxon>Kocuria</taxon>
    </lineage>
</organism>
<comment type="caution">
    <text evidence="9">The sequence shown here is derived from an EMBL/GenBank/DDBJ whole genome shotgun (WGS) entry which is preliminary data.</text>
</comment>
<dbReference type="InterPro" id="IPR000522">
    <property type="entry name" value="ABC_transptr_permease_BtuC"/>
</dbReference>
<keyword evidence="10" id="KW-1185">Reference proteome</keyword>
<dbReference type="SUPFAM" id="SSF81345">
    <property type="entry name" value="ABC transporter involved in vitamin B12 uptake, BtuC"/>
    <property type="match status" value="1"/>
</dbReference>
<dbReference type="EMBL" id="ANHZ02000004">
    <property type="protein sequence ID" value="EME37409.1"/>
    <property type="molecule type" value="Genomic_DNA"/>
</dbReference>
<evidence type="ECO:0000256" key="7">
    <source>
        <dbReference type="ARBA" id="ARBA00023136"/>
    </source>
</evidence>
<dbReference type="AlphaFoldDB" id="M2YFW4"/>
<evidence type="ECO:0000313" key="9">
    <source>
        <dbReference type="EMBL" id="EME37409.1"/>
    </source>
</evidence>
<dbReference type="PANTHER" id="PTHR30472">
    <property type="entry name" value="FERRIC ENTEROBACTIN TRANSPORT SYSTEM PERMEASE PROTEIN"/>
    <property type="match status" value="1"/>
</dbReference>